<dbReference type="InterPro" id="IPR059050">
    <property type="entry name" value="Rv3660c_N"/>
</dbReference>
<organism evidence="2 3">
    <name type="scientific">Rhodococcus antarcticus</name>
    <dbReference type="NCBI Taxonomy" id="2987751"/>
    <lineage>
        <taxon>Bacteria</taxon>
        <taxon>Bacillati</taxon>
        <taxon>Actinomycetota</taxon>
        <taxon>Actinomycetes</taxon>
        <taxon>Mycobacteriales</taxon>
        <taxon>Nocardiaceae</taxon>
        <taxon>Rhodococcus</taxon>
    </lineage>
</organism>
<gene>
    <name evidence="2" type="ORF">RHODO2019_15190</name>
</gene>
<dbReference type="InterPro" id="IPR017746">
    <property type="entry name" value="Cellulose_synthase_operon_BcsQ"/>
</dbReference>
<evidence type="ECO:0000313" key="3">
    <source>
        <dbReference type="Proteomes" id="UP001164965"/>
    </source>
</evidence>
<dbReference type="InterPro" id="IPR050625">
    <property type="entry name" value="ParA/MinD_ATPase"/>
</dbReference>
<sequence>MTTALTTPAARPHRALALVSSPVLQEELLRLAAAAGCELELAADTTGARVPWVRAPVVILDARTAERCAAAGLPRREGVLVVSTEPGGDELWRAAVAVGAEHVVHLPDGEAFLVGALGERVERGDEGGRVLAVLGGRGGAGASVLAAAVASAAAESGRRSLLVDLDPLGGGLDLVLGAEETAGLRWSGIALTGGRVAASALHEALPSAGGLLTVLSCGRDDVAPGPAAVAAVLDAGRRAGDLVVCDLPRTPGPAVHAVLDRADATVLVVPAEVRACAAAARVVAALGERVPGLRVVVRGPAPGGLGAADVSRALGLPVLATTRPHPGLAAHLERGGLPRRGPLPTVARIVLDALVDARPAGRCAA</sequence>
<dbReference type="PANTHER" id="PTHR43384">
    <property type="entry name" value="SEPTUM SITE-DETERMINING PROTEIN MIND HOMOLOG, CHLOROPLASTIC-RELATED"/>
    <property type="match status" value="1"/>
</dbReference>
<dbReference type="PANTHER" id="PTHR43384:SF11">
    <property type="entry name" value="SEPTUM SITE DETERMINING PROTEIN"/>
    <property type="match status" value="1"/>
</dbReference>
<dbReference type="RefSeq" id="WP_265382574.1">
    <property type="nucleotide sequence ID" value="NZ_CP110615.1"/>
</dbReference>
<dbReference type="EMBL" id="CP110615">
    <property type="protein sequence ID" value="UZJ24467.1"/>
    <property type="molecule type" value="Genomic_DNA"/>
</dbReference>
<protein>
    <recommendedName>
        <fullName evidence="1">Rv3660c-like CheY-like N-terminal domain-containing protein</fullName>
    </recommendedName>
</protein>
<dbReference type="NCBIfam" id="TIGR03815">
    <property type="entry name" value="CpaE_hom_Actino"/>
    <property type="match status" value="1"/>
</dbReference>
<name>A0ABY6NYK5_9NOCA</name>
<dbReference type="SUPFAM" id="SSF52540">
    <property type="entry name" value="P-loop containing nucleoside triphosphate hydrolases"/>
    <property type="match status" value="1"/>
</dbReference>
<evidence type="ECO:0000313" key="2">
    <source>
        <dbReference type="EMBL" id="UZJ24467.1"/>
    </source>
</evidence>
<dbReference type="InterPro" id="IPR022521">
    <property type="entry name" value="Rv3660c"/>
</dbReference>
<dbReference type="Pfam" id="PF06564">
    <property type="entry name" value="CBP_BcsQ"/>
    <property type="match status" value="1"/>
</dbReference>
<reference evidence="2" key="1">
    <citation type="submission" date="2022-10" db="EMBL/GenBank/DDBJ databases">
        <title>Rhodococcus sp.75.</title>
        <authorList>
            <person name="Sun M."/>
        </authorList>
    </citation>
    <scope>NUCLEOTIDE SEQUENCE</scope>
    <source>
        <strain evidence="2">75</strain>
    </source>
</reference>
<evidence type="ECO:0000259" key="1">
    <source>
        <dbReference type="Pfam" id="PF26563"/>
    </source>
</evidence>
<accession>A0ABY6NYK5</accession>
<proteinExistence type="predicted"/>
<dbReference type="InterPro" id="IPR027417">
    <property type="entry name" value="P-loop_NTPase"/>
</dbReference>
<dbReference type="Gene3D" id="3.40.50.300">
    <property type="entry name" value="P-loop containing nucleotide triphosphate hydrolases"/>
    <property type="match status" value="1"/>
</dbReference>
<dbReference type="Pfam" id="PF26563">
    <property type="entry name" value="Rv3660c_N"/>
    <property type="match status" value="1"/>
</dbReference>
<dbReference type="Proteomes" id="UP001164965">
    <property type="component" value="Chromosome"/>
</dbReference>
<keyword evidence="3" id="KW-1185">Reference proteome</keyword>
<feature type="domain" description="Rv3660c-like CheY-like N-terminal" evidence="1">
    <location>
        <begin position="19"/>
        <end position="126"/>
    </location>
</feature>